<evidence type="ECO:0000256" key="5">
    <source>
        <dbReference type="PROSITE-ProRule" id="PRU00335"/>
    </source>
</evidence>
<dbReference type="InterPro" id="IPR001647">
    <property type="entry name" value="HTH_TetR"/>
</dbReference>
<reference evidence="7 8" key="1">
    <citation type="submission" date="2018-03" db="EMBL/GenBank/DDBJ databases">
        <title>Genomic Encyclopedia of Type Strains, Phase III (KMG-III): the genomes of soil and plant-associated and newly described type strains.</title>
        <authorList>
            <person name="Whitman W."/>
        </authorList>
    </citation>
    <scope>NUCLEOTIDE SEQUENCE [LARGE SCALE GENOMIC DNA]</scope>
    <source>
        <strain evidence="7 8">CGMCC 1.12484</strain>
    </source>
</reference>
<sequence>MAVERTDELASAALRIVTRDGLSGVTFRAVATESGWSLGAVQKTFRSKSDMIAATLRYAQSSVSDQVSSEPGRPTLADWLIGLVMATLPLDDERRSACLVGIAFADRAPFDPKIAVTLASWDNELRSRLTLLARRAHEEGELSRAMSADALSRAVLAFAAGLASQLLYDPISEDAAHAVVSATIRALVISPS</sequence>
<evidence type="ECO:0000313" key="7">
    <source>
        <dbReference type="EMBL" id="PRY67265.1"/>
    </source>
</evidence>
<feature type="domain" description="HTH tetR-type" evidence="6">
    <location>
        <begin position="3"/>
        <end position="63"/>
    </location>
</feature>
<dbReference type="PANTHER" id="PTHR47506">
    <property type="entry name" value="TRANSCRIPTIONAL REGULATORY PROTEIN"/>
    <property type="match status" value="1"/>
</dbReference>
<dbReference type="InterPro" id="IPR036271">
    <property type="entry name" value="Tet_transcr_reg_TetR-rel_C_sf"/>
</dbReference>
<dbReference type="Proteomes" id="UP000237983">
    <property type="component" value="Unassembled WGS sequence"/>
</dbReference>
<accession>A0A2T0VAN7</accession>
<evidence type="ECO:0000313" key="8">
    <source>
        <dbReference type="Proteomes" id="UP000237983"/>
    </source>
</evidence>
<evidence type="ECO:0000259" key="6">
    <source>
        <dbReference type="PROSITE" id="PS50977"/>
    </source>
</evidence>
<dbReference type="InterPro" id="IPR039538">
    <property type="entry name" value="BetI_C"/>
</dbReference>
<feature type="DNA-binding region" description="H-T-H motif" evidence="5">
    <location>
        <begin position="26"/>
        <end position="45"/>
    </location>
</feature>
<dbReference type="OrthoDB" id="9816296at2"/>
<dbReference type="PROSITE" id="PS50977">
    <property type="entry name" value="HTH_TETR_2"/>
    <property type="match status" value="1"/>
</dbReference>
<dbReference type="AlphaFoldDB" id="A0A2T0VAN7"/>
<keyword evidence="2" id="KW-0805">Transcription regulation</keyword>
<dbReference type="PANTHER" id="PTHR47506:SF6">
    <property type="entry name" value="HTH-TYPE TRANSCRIPTIONAL REPRESSOR NEMR"/>
    <property type="match status" value="1"/>
</dbReference>
<dbReference type="Gene3D" id="1.10.357.10">
    <property type="entry name" value="Tetracycline Repressor, domain 2"/>
    <property type="match status" value="1"/>
</dbReference>
<keyword evidence="8" id="KW-1185">Reference proteome</keyword>
<evidence type="ECO:0000256" key="4">
    <source>
        <dbReference type="ARBA" id="ARBA00023163"/>
    </source>
</evidence>
<evidence type="ECO:0000256" key="2">
    <source>
        <dbReference type="ARBA" id="ARBA00023015"/>
    </source>
</evidence>
<dbReference type="Pfam" id="PF13977">
    <property type="entry name" value="TetR_C_6"/>
    <property type="match status" value="1"/>
</dbReference>
<dbReference type="SUPFAM" id="SSF46689">
    <property type="entry name" value="Homeodomain-like"/>
    <property type="match status" value="1"/>
</dbReference>
<dbReference type="EMBL" id="PVTL01000007">
    <property type="protein sequence ID" value="PRY67265.1"/>
    <property type="molecule type" value="Genomic_DNA"/>
</dbReference>
<evidence type="ECO:0000256" key="1">
    <source>
        <dbReference type="ARBA" id="ARBA00022491"/>
    </source>
</evidence>
<comment type="caution">
    <text evidence="7">The sequence shown here is derived from an EMBL/GenBank/DDBJ whole genome shotgun (WGS) entry which is preliminary data.</text>
</comment>
<keyword evidence="4" id="KW-0804">Transcription</keyword>
<dbReference type="InterPro" id="IPR009057">
    <property type="entry name" value="Homeodomain-like_sf"/>
</dbReference>
<name>A0A2T0VAN7_9MICO</name>
<organism evidence="7 8">
    <name type="scientific">Glaciihabitans tibetensis</name>
    <dbReference type="NCBI Taxonomy" id="1266600"/>
    <lineage>
        <taxon>Bacteria</taxon>
        <taxon>Bacillati</taxon>
        <taxon>Actinomycetota</taxon>
        <taxon>Actinomycetes</taxon>
        <taxon>Micrococcales</taxon>
        <taxon>Microbacteriaceae</taxon>
        <taxon>Glaciihabitans</taxon>
    </lineage>
</organism>
<keyword evidence="1" id="KW-0678">Repressor</keyword>
<gene>
    <name evidence="7" type="ORF">B0I08_107161</name>
</gene>
<dbReference type="SUPFAM" id="SSF48498">
    <property type="entry name" value="Tetracyclin repressor-like, C-terminal domain"/>
    <property type="match status" value="1"/>
</dbReference>
<proteinExistence type="predicted"/>
<dbReference type="GO" id="GO:0003677">
    <property type="term" value="F:DNA binding"/>
    <property type="evidence" value="ECO:0007669"/>
    <property type="project" value="UniProtKB-UniRule"/>
</dbReference>
<evidence type="ECO:0000256" key="3">
    <source>
        <dbReference type="ARBA" id="ARBA00023125"/>
    </source>
</evidence>
<keyword evidence="3 5" id="KW-0238">DNA-binding</keyword>
<protein>
    <submittedName>
        <fullName evidence="7">TetR family transcriptional regulator</fullName>
    </submittedName>
</protein>